<dbReference type="Proteomes" id="UP000604046">
    <property type="component" value="Unassembled WGS sequence"/>
</dbReference>
<name>A0A812IBD9_9DINO</name>
<keyword evidence="2" id="KW-0732">Signal</keyword>
<evidence type="ECO:0000256" key="1">
    <source>
        <dbReference type="SAM" id="MobiDB-lite"/>
    </source>
</evidence>
<protein>
    <submittedName>
        <fullName evidence="3">TetA protein</fullName>
    </submittedName>
</protein>
<feature type="compositionally biased region" description="Basic and acidic residues" evidence="1">
    <location>
        <begin position="120"/>
        <end position="137"/>
    </location>
</feature>
<organism evidence="3 4">
    <name type="scientific">Symbiodinium natans</name>
    <dbReference type="NCBI Taxonomy" id="878477"/>
    <lineage>
        <taxon>Eukaryota</taxon>
        <taxon>Sar</taxon>
        <taxon>Alveolata</taxon>
        <taxon>Dinophyceae</taxon>
        <taxon>Suessiales</taxon>
        <taxon>Symbiodiniaceae</taxon>
        <taxon>Symbiodinium</taxon>
    </lineage>
</organism>
<feature type="region of interest" description="Disordered" evidence="1">
    <location>
        <begin position="64"/>
        <end position="168"/>
    </location>
</feature>
<dbReference type="AlphaFoldDB" id="A0A812IBD9"/>
<reference evidence="3" key="1">
    <citation type="submission" date="2021-02" db="EMBL/GenBank/DDBJ databases">
        <authorList>
            <person name="Dougan E. K."/>
            <person name="Rhodes N."/>
            <person name="Thang M."/>
            <person name="Chan C."/>
        </authorList>
    </citation>
    <scope>NUCLEOTIDE SEQUENCE</scope>
</reference>
<evidence type="ECO:0000256" key="2">
    <source>
        <dbReference type="SAM" id="SignalP"/>
    </source>
</evidence>
<accession>A0A812IBD9</accession>
<feature type="compositionally biased region" description="Basic residues" evidence="1">
    <location>
        <begin position="108"/>
        <end position="119"/>
    </location>
</feature>
<dbReference type="OrthoDB" id="428388at2759"/>
<evidence type="ECO:0000313" key="4">
    <source>
        <dbReference type="Proteomes" id="UP000604046"/>
    </source>
</evidence>
<comment type="caution">
    <text evidence="3">The sequence shown here is derived from an EMBL/GenBank/DDBJ whole genome shotgun (WGS) entry which is preliminary data.</text>
</comment>
<sequence length="260" mass="29426">MLSWRTLCLCLLLALVGAAWAELTDTEDGCQLEILKRPGKGKAANAKNKGRRRKKWFELLKIKSKGSAKQKAHAHRAKAKGRKTEPRLDTQNKFSDVPEVDELQVQKKPAKKQLHKHDGKAKPSLDMELDVSRDRRSGLTKGKQSFGFSGHEAAKEKGAKGKHGKSHGPTFAVTTRVYSAELPYLKHFLSYYLHDLKVERVYLFCTKKSEESQIRAAVRGFGFSEKQVTFVRGRRNASLQRLNYHAVHEDFLLDVDAELS</sequence>
<proteinExistence type="predicted"/>
<evidence type="ECO:0000313" key="3">
    <source>
        <dbReference type="EMBL" id="CAE7032078.1"/>
    </source>
</evidence>
<feature type="chain" id="PRO_5032551543" evidence="2">
    <location>
        <begin position="22"/>
        <end position="260"/>
    </location>
</feature>
<keyword evidence="4" id="KW-1185">Reference proteome</keyword>
<gene>
    <name evidence="3" type="primary">tetA</name>
    <name evidence="3" type="ORF">SNAT2548_LOCUS3869</name>
</gene>
<feature type="signal peptide" evidence="2">
    <location>
        <begin position="1"/>
        <end position="21"/>
    </location>
</feature>
<feature type="compositionally biased region" description="Basic residues" evidence="1">
    <location>
        <begin position="64"/>
        <end position="81"/>
    </location>
</feature>
<dbReference type="EMBL" id="CAJNDS010000236">
    <property type="protein sequence ID" value="CAE7032078.1"/>
    <property type="molecule type" value="Genomic_DNA"/>
</dbReference>